<dbReference type="PANTHER" id="PTHR24321:SF8">
    <property type="entry name" value="ESTRADIOL 17-BETA-DEHYDROGENASE 8-RELATED"/>
    <property type="match status" value="1"/>
</dbReference>
<evidence type="ECO:0000256" key="1">
    <source>
        <dbReference type="ARBA" id="ARBA00006484"/>
    </source>
</evidence>
<dbReference type="AlphaFoldDB" id="A0A543I547"/>
<dbReference type="Gene3D" id="3.40.50.720">
    <property type="entry name" value="NAD(P)-binding Rossmann-like Domain"/>
    <property type="match status" value="1"/>
</dbReference>
<dbReference type="PRINTS" id="PR00080">
    <property type="entry name" value="SDRFAMILY"/>
</dbReference>
<evidence type="ECO:0000256" key="3">
    <source>
        <dbReference type="RuleBase" id="RU000363"/>
    </source>
</evidence>
<dbReference type="InterPro" id="IPR020904">
    <property type="entry name" value="Sc_DH/Rdtase_CS"/>
</dbReference>
<dbReference type="Proteomes" id="UP000318331">
    <property type="component" value="Unassembled WGS sequence"/>
</dbReference>
<dbReference type="RefSeq" id="WP_141915603.1">
    <property type="nucleotide sequence ID" value="NZ_BAAAYS010000001.1"/>
</dbReference>
<dbReference type="InterPro" id="IPR036291">
    <property type="entry name" value="NAD(P)-bd_dom_sf"/>
</dbReference>
<dbReference type="PRINTS" id="PR00081">
    <property type="entry name" value="GDHRDH"/>
</dbReference>
<dbReference type="InterPro" id="IPR002347">
    <property type="entry name" value="SDR_fam"/>
</dbReference>
<dbReference type="PROSITE" id="PS00061">
    <property type="entry name" value="ADH_SHORT"/>
    <property type="match status" value="1"/>
</dbReference>
<name>A0A543I547_9MICO</name>
<protein>
    <submittedName>
        <fullName evidence="4">NAD(P)-dependent dehydrogenase (Short-subunit alcohol dehydrogenase family)</fullName>
    </submittedName>
</protein>
<evidence type="ECO:0000313" key="4">
    <source>
        <dbReference type="EMBL" id="TQM65726.1"/>
    </source>
</evidence>
<comment type="similarity">
    <text evidence="1 3">Belongs to the short-chain dehydrogenases/reductases (SDR) family.</text>
</comment>
<organism evidence="4 5">
    <name type="scientific">Klugiella xanthotipulae</name>
    <dbReference type="NCBI Taxonomy" id="244735"/>
    <lineage>
        <taxon>Bacteria</taxon>
        <taxon>Bacillati</taxon>
        <taxon>Actinomycetota</taxon>
        <taxon>Actinomycetes</taxon>
        <taxon>Micrococcales</taxon>
        <taxon>Microbacteriaceae</taxon>
        <taxon>Klugiella</taxon>
    </lineage>
</organism>
<dbReference type="FunFam" id="3.40.50.720:FF:000084">
    <property type="entry name" value="Short-chain dehydrogenase reductase"/>
    <property type="match status" value="1"/>
</dbReference>
<dbReference type="SUPFAM" id="SSF51735">
    <property type="entry name" value="NAD(P)-binding Rossmann-fold domains"/>
    <property type="match status" value="1"/>
</dbReference>
<proteinExistence type="inferred from homology"/>
<gene>
    <name evidence="4" type="ORF">FB466_0538</name>
</gene>
<sequence>MSITTDRFAGKTAIVTGAGSGIGRATATRLAHEGARVIAADVAPERLVELAAELSAYNVVTIAGDITAEEVVQKIVAAADGRVDVLANIAGIMDGFLPAAEIDDATWERVFNVNVNSIMRLSRAVLPLMIAHNSGAIVNVTSEAGLRGSAAGVAYTASKHAVIGFTKNTAVMYAAHGIRTNAVAPGAVITNIEAPMKSQHAAGVVGPLLQVVVPAPAEADRLAAAITWLASDDADNVNGQVLASDGGWSAI</sequence>
<dbReference type="CDD" id="cd05233">
    <property type="entry name" value="SDR_c"/>
    <property type="match status" value="1"/>
</dbReference>
<accession>A0A543I547</accession>
<evidence type="ECO:0000256" key="2">
    <source>
        <dbReference type="ARBA" id="ARBA00023002"/>
    </source>
</evidence>
<keyword evidence="2" id="KW-0560">Oxidoreductase</keyword>
<evidence type="ECO:0000313" key="5">
    <source>
        <dbReference type="Proteomes" id="UP000318331"/>
    </source>
</evidence>
<keyword evidence="5" id="KW-1185">Reference proteome</keyword>
<dbReference type="Pfam" id="PF00106">
    <property type="entry name" value="adh_short"/>
    <property type="match status" value="1"/>
</dbReference>
<dbReference type="PANTHER" id="PTHR24321">
    <property type="entry name" value="DEHYDROGENASES, SHORT CHAIN"/>
    <property type="match status" value="1"/>
</dbReference>
<dbReference type="EMBL" id="VFPN01000001">
    <property type="protein sequence ID" value="TQM65726.1"/>
    <property type="molecule type" value="Genomic_DNA"/>
</dbReference>
<dbReference type="OrthoDB" id="7064009at2"/>
<dbReference type="GO" id="GO:0016491">
    <property type="term" value="F:oxidoreductase activity"/>
    <property type="evidence" value="ECO:0007669"/>
    <property type="project" value="UniProtKB-KW"/>
</dbReference>
<reference evidence="4 5" key="1">
    <citation type="submission" date="2019-06" db="EMBL/GenBank/DDBJ databases">
        <title>Sequencing the genomes of 1000 actinobacteria strains.</title>
        <authorList>
            <person name="Klenk H.-P."/>
        </authorList>
    </citation>
    <scope>NUCLEOTIDE SEQUENCE [LARGE SCALE GENOMIC DNA]</scope>
    <source>
        <strain evidence="4 5">DSM 18031</strain>
    </source>
</reference>
<comment type="caution">
    <text evidence="4">The sequence shown here is derived from an EMBL/GenBank/DDBJ whole genome shotgun (WGS) entry which is preliminary data.</text>
</comment>